<dbReference type="Pfam" id="PF00743">
    <property type="entry name" value="FMO-like"/>
    <property type="match status" value="1"/>
</dbReference>
<dbReference type="SUPFAM" id="SSF51905">
    <property type="entry name" value="FAD/NAD(P)-binding domain"/>
    <property type="match status" value="1"/>
</dbReference>
<dbReference type="InterPro" id="IPR020946">
    <property type="entry name" value="Flavin_mOase-like"/>
</dbReference>
<evidence type="ECO:0000259" key="5">
    <source>
        <dbReference type="Pfam" id="PF19834"/>
    </source>
</evidence>
<dbReference type="InterPro" id="IPR045632">
    <property type="entry name" value="DUF6314"/>
</dbReference>
<feature type="domain" description="DUF6314" evidence="5">
    <location>
        <begin position="606"/>
        <end position="766"/>
    </location>
</feature>
<dbReference type="Pfam" id="PF19834">
    <property type="entry name" value="DUF6314"/>
    <property type="match status" value="1"/>
</dbReference>
<comment type="similarity">
    <text evidence="1">Belongs to the FMO family.</text>
</comment>
<proteinExistence type="inferred from homology"/>
<dbReference type="EMBL" id="CAWUON010000166">
    <property type="protein sequence ID" value="CAK7274928.1"/>
    <property type="molecule type" value="Genomic_DNA"/>
</dbReference>
<evidence type="ECO:0000256" key="3">
    <source>
        <dbReference type="ARBA" id="ARBA00022827"/>
    </source>
</evidence>
<dbReference type="Gene3D" id="3.50.50.60">
    <property type="entry name" value="FAD/NAD(P)-binding domain"/>
    <property type="match status" value="1"/>
</dbReference>
<keyword evidence="3" id="KW-0274">FAD</keyword>
<dbReference type="PANTHER" id="PTHR23023">
    <property type="entry name" value="DIMETHYLANILINE MONOOXYGENASE"/>
    <property type="match status" value="1"/>
</dbReference>
<evidence type="ECO:0000256" key="1">
    <source>
        <dbReference type="ARBA" id="ARBA00009183"/>
    </source>
</evidence>
<accession>A0ABP0E2X3</accession>
<gene>
    <name evidence="6" type="ORF">SEPCBS119000_006424</name>
</gene>
<name>A0ABP0E2X3_9PEZI</name>
<evidence type="ECO:0000313" key="7">
    <source>
        <dbReference type="Proteomes" id="UP001642502"/>
    </source>
</evidence>
<evidence type="ECO:0000256" key="2">
    <source>
        <dbReference type="ARBA" id="ARBA00022630"/>
    </source>
</evidence>
<keyword evidence="4" id="KW-0560">Oxidoreductase</keyword>
<dbReference type="Proteomes" id="UP001642502">
    <property type="component" value="Unassembled WGS sequence"/>
</dbReference>
<protein>
    <recommendedName>
        <fullName evidence="5">DUF6314 domain-containing protein</fullName>
    </recommendedName>
</protein>
<sequence length="766" mass="84621">MSPDDGSLRFDVPMADRKKTVCVIGAGPSGLAAAKSLLWDRRGHQFTAPEFKSVPAPAGFRVTIIESQLRIGGLWPSSPDDSHGLIHPLMLANQSRHTMQLSGLAWDDRAPVFPRAWQIGAYLERYYQRFLHGLHKSGDLILQKGRRVVRVEPIEDGKNGWHVWTQENIAGDFTEAVDAGIFDYIVVASGFFASPRIPKKLITQDGTAGIPILHSSAYRGLDTMFSNNIPSSGNIVVAGGQISGVDVAATVADHLSNMQHAPGGKPTKLLVHHIVQKPFWVLQSHTSPAVDAASPPFLPFDLTSCNILQRPQPLTDMHGHISVDRARTTHSFFSKLLGTDQADIHPALALPKDSPARDAPPYVAVSDTYIEHVRSGTIRPTTGKLEAVGNMQIAVTTPSGTSSIDNVLAVILATGFNSASSLCYLPDSVKNKLSFDESDIQHPLALAFHDTHHPCVPGLAFIGFYRSPYWGVMEMQARVATALIIEHAASQEWASSTPQWPQLARTLAKDCSIQRTLALRADPDRASQFPMGDYLYVMDSFGKALDIPRMPGFVKVGEVSMDIVTPMHYLSIDSEDNSHAIEFTKQMAVAGLRDHRFVARAVFRSLQGTWKLDRTLKSKLPNHPSGRFVGTADFYLRDGTRDGFTNSGTADAEYLYVEQGTFMAVNGPSFQATRRYIWRYNEGLDRLSVWFARTDDPSKADYLFHALDFSPTENGWTAKAGHMCVDDFYDTHYQFFMRGVNLTNWTLGYAVSGPNKDYTILGTFRR</sequence>
<keyword evidence="7" id="KW-1185">Reference proteome</keyword>
<evidence type="ECO:0000256" key="4">
    <source>
        <dbReference type="ARBA" id="ARBA00023002"/>
    </source>
</evidence>
<keyword evidence="2" id="KW-0285">Flavoprotein</keyword>
<dbReference type="InterPro" id="IPR036188">
    <property type="entry name" value="FAD/NAD-bd_sf"/>
</dbReference>
<dbReference type="InterPro" id="IPR050346">
    <property type="entry name" value="FMO-like"/>
</dbReference>
<organism evidence="6 7">
    <name type="scientific">Sporothrix epigloea</name>
    <dbReference type="NCBI Taxonomy" id="1892477"/>
    <lineage>
        <taxon>Eukaryota</taxon>
        <taxon>Fungi</taxon>
        <taxon>Dikarya</taxon>
        <taxon>Ascomycota</taxon>
        <taxon>Pezizomycotina</taxon>
        <taxon>Sordariomycetes</taxon>
        <taxon>Sordariomycetidae</taxon>
        <taxon>Ophiostomatales</taxon>
        <taxon>Ophiostomataceae</taxon>
        <taxon>Sporothrix</taxon>
    </lineage>
</organism>
<comment type="caution">
    <text evidence="6">The sequence shown here is derived from an EMBL/GenBank/DDBJ whole genome shotgun (WGS) entry which is preliminary data.</text>
</comment>
<evidence type="ECO:0000313" key="6">
    <source>
        <dbReference type="EMBL" id="CAK7274928.1"/>
    </source>
</evidence>
<reference evidence="6 7" key="1">
    <citation type="submission" date="2024-01" db="EMBL/GenBank/DDBJ databases">
        <authorList>
            <person name="Allen C."/>
            <person name="Tagirdzhanova G."/>
        </authorList>
    </citation>
    <scope>NUCLEOTIDE SEQUENCE [LARGE SCALE GENOMIC DNA]</scope>
    <source>
        <strain evidence="6 7">CBS 119000</strain>
    </source>
</reference>